<dbReference type="EMBL" id="JEMX01000078">
    <property type="protein sequence ID" value="EXI78193.1"/>
    <property type="molecule type" value="Genomic_DNA"/>
</dbReference>
<dbReference type="InterPro" id="IPR009044">
    <property type="entry name" value="ssDNA-bd_transcriptional_reg"/>
</dbReference>
<dbReference type="GO" id="GO:0003677">
    <property type="term" value="F:DNA binding"/>
    <property type="evidence" value="ECO:0007669"/>
    <property type="project" value="InterPro"/>
</dbReference>
<dbReference type="Proteomes" id="UP000021816">
    <property type="component" value="Unassembled WGS sequence"/>
</dbReference>
<proteinExistence type="predicted"/>
<feature type="domain" description="Transcriptional coactivator p15 (PC4) C-terminal" evidence="1">
    <location>
        <begin position="34"/>
        <end position="81"/>
    </location>
</feature>
<dbReference type="PATRIC" id="fig|1454003.3.peg.3335"/>
<sequence length="95" mass="10385">MTANSRVPAGAAIRHFKGTSSGDEIIAEIPKNSREVYRIMRRTFKGYKLVDVRVWFDDADTGELRPGKGVSLKLEILPEIVDALAGLIAGGARDE</sequence>
<dbReference type="SUPFAM" id="SSF54447">
    <property type="entry name" value="ssDNA-binding transcriptional regulator domain"/>
    <property type="match status" value="1"/>
</dbReference>
<dbReference type="STRING" id="1454003.AW10_03277"/>
<dbReference type="InterPro" id="IPR003173">
    <property type="entry name" value="PC4_C"/>
</dbReference>
<evidence type="ECO:0000313" key="2">
    <source>
        <dbReference type="EMBL" id="EXI78193.1"/>
    </source>
</evidence>
<accession>A0A011N6F0</accession>
<dbReference type="Pfam" id="PF02229">
    <property type="entry name" value="PC4"/>
    <property type="match status" value="1"/>
</dbReference>
<organism evidence="2 3">
    <name type="scientific">Candidatus Accumulibacter appositus</name>
    <dbReference type="NCBI Taxonomy" id="1454003"/>
    <lineage>
        <taxon>Bacteria</taxon>
        <taxon>Pseudomonadati</taxon>
        <taxon>Pseudomonadota</taxon>
        <taxon>Betaproteobacteria</taxon>
        <taxon>Candidatus Accumulibacter</taxon>
    </lineage>
</organism>
<name>A0A011N6F0_9PROT</name>
<evidence type="ECO:0000259" key="1">
    <source>
        <dbReference type="Pfam" id="PF02229"/>
    </source>
</evidence>
<dbReference type="GO" id="GO:0006355">
    <property type="term" value="P:regulation of DNA-templated transcription"/>
    <property type="evidence" value="ECO:0007669"/>
    <property type="project" value="InterPro"/>
</dbReference>
<protein>
    <recommendedName>
        <fullName evidence="1">Transcriptional coactivator p15 (PC4) C-terminal domain-containing protein</fullName>
    </recommendedName>
</protein>
<dbReference type="Gene3D" id="2.30.31.10">
    <property type="entry name" value="Transcriptional Coactivator Pc4, Chain A"/>
    <property type="match status" value="1"/>
</dbReference>
<reference evidence="2 3" key="1">
    <citation type="submission" date="2014-02" db="EMBL/GenBank/DDBJ databases">
        <title>Expanding our view of genomic diversity in Candidatus Accumulibacter clades.</title>
        <authorList>
            <person name="Skennerton C.T."/>
            <person name="Barr J.J."/>
            <person name="Slater F.R."/>
            <person name="Bond P.L."/>
            <person name="Tyson G.W."/>
        </authorList>
    </citation>
    <scope>NUCLEOTIDE SEQUENCE [LARGE SCALE GENOMIC DNA]</scope>
    <source>
        <strain evidence="3">BA-92</strain>
    </source>
</reference>
<comment type="caution">
    <text evidence="2">The sequence shown here is derived from an EMBL/GenBank/DDBJ whole genome shotgun (WGS) entry which is preliminary data.</text>
</comment>
<gene>
    <name evidence="2" type="ORF">AW10_03277</name>
</gene>
<evidence type="ECO:0000313" key="3">
    <source>
        <dbReference type="Proteomes" id="UP000021816"/>
    </source>
</evidence>
<dbReference type="AlphaFoldDB" id="A0A011N6F0"/>